<dbReference type="GO" id="GO:1901135">
    <property type="term" value="P:carbohydrate derivative metabolic process"/>
    <property type="evidence" value="ECO:0007669"/>
    <property type="project" value="InterPro"/>
</dbReference>
<sequence>MELLIIKLLEYLRENKEHNSSASIAKIMINNLEKISKMSLEEAAQFCHCSPSTLNRLIKKIGFDNFKQLRKIITLPKLVYPTDGFNNEEYKKNVLLNIEETSDLNINNVVQRIRNSDRIIILSFATNYPFVTEFQVKMALKHKYVETLFDQNAEQALEALDRNDLVIIISDQGNFLMNMNLDSYKFQKLLLTQTIPENINVFDEVIKIGTYSYYGESKYGLMYFLDRVYEEY</sequence>
<organism evidence="2 3">
    <name type="scientific">Companilactobacillus bobalius DSM 19674</name>
    <dbReference type="NCBI Taxonomy" id="1423788"/>
    <lineage>
        <taxon>Bacteria</taxon>
        <taxon>Bacillati</taxon>
        <taxon>Bacillota</taxon>
        <taxon>Bacilli</taxon>
        <taxon>Lactobacillales</taxon>
        <taxon>Lactobacillaceae</taxon>
        <taxon>Companilactobacillus</taxon>
        <taxon>Companilactobacillus bobalius</taxon>
    </lineage>
</organism>
<dbReference type="PATRIC" id="fig|1423788.3.peg.2035"/>
<feature type="domain" description="HTH rpiR-type" evidence="1">
    <location>
        <begin position="7"/>
        <end position="70"/>
    </location>
</feature>
<dbReference type="InterPro" id="IPR000281">
    <property type="entry name" value="HTH_RpiR"/>
</dbReference>
<dbReference type="PANTHER" id="PTHR30514">
    <property type="entry name" value="GLUCOKINASE"/>
    <property type="match status" value="1"/>
</dbReference>
<comment type="caution">
    <text evidence="2">The sequence shown here is derived from an EMBL/GenBank/DDBJ whole genome shotgun (WGS) entry which is preliminary data.</text>
</comment>
<accession>A0A0R1KR26</accession>
<dbReference type="Proteomes" id="UP000051515">
    <property type="component" value="Unassembled WGS sequence"/>
</dbReference>
<protein>
    <recommendedName>
        <fullName evidence="1">HTH rpiR-type domain-containing protein</fullName>
    </recommendedName>
</protein>
<dbReference type="Gene3D" id="3.40.50.10490">
    <property type="entry name" value="Glucose-6-phosphate isomerase like protein, domain 1"/>
    <property type="match status" value="1"/>
</dbReference>
<dbReference type="SUPFAM" id="SSF46689">
    <property type="entry name" value="Homeodomain-like"/>
    <property type="match status" value="1"/>
</dbReference>
<dbReference type="InterPro" id="IPR036388">
    <property type="entry name" value="WH-like_DNA-bd_sf"/>
</dbReference>
<gene>
    <name evidence="2" type="ORF">FC78_GL001970</name>
</gene>
<dbReference type="Gene3D" id="1.10.10.10">
    <property type="entry name" value="Winged helix-like DNA-binding domain superfamily/Winged helix DNA-binding domain"/>
    <property type="match status" value="1"/>
</dbReference>
<dbReference type="STRING" id="1423788.FC78_GL001970"/>
<keyword evidence="3" id="KW-1185">Reference proteome</keyword>
<evidence type="ECO:0000259" key="1">
    <source>
        <dbReference type="Pfam" id="PF01418"/>
    </source>
</evidence>
<dbReference type="InterPro" id="IPR046348">
    <property type="entry name" value="SIS_dom_sf"/>
</dbReference>
<dbReference type="AlphaFoldDB" id="A0A0R1KR26"/>
<dbReference type="InterPro" id="IPR047640">
    <property type="entry name" value="RpiR-like"/>
</dbReference>
<dbReference type="GO" id="GO:0003677">
    <property type="term" value="F:DNA binding"/>
    <property type="evidence" value="ECO:0007669"/>
    <property type="project" value="InterPro"/>
</dbReference>
<reference evidence="2 3" key="1">
    <citation type="journal article" date="2015" name="Genome Announc.">
        <title>Expanding the biotechnology potential of lactobacilli through comparative genomics of 213 strains and associated genera.</title>
        <authorList>
            <person name="Sun Z."/>
            <person name="Harris H.M."/>
            <person name="McCann A."/>
            <person name="Guo C."/>
            <person name="Argimon S."/>
            <person name="Zhang W."/>
            <person name="Yang X."/>
            <person name="Jeffery I.B."/>
            <person name="Cooney J.C."/>
            <person name="Kagawa T.F."/>
            <person name="Liu W."/>
            <person name="Song Y."/>
            <person name="Salvetti E."/>
            <person name="Wrobel A."/>
            <person name="Rasinkangas P."/>
            <person name="Parkhill J."/>
            <person name="Rea M.C."/>
            <person name="O'Sullivan O."/>
            <person name="Ritari J."/>
            <person name="Douillard F.P."/>
            <person name="Paul Ross R."/>
            <person name="Yang R."/>
            <person name="Briner A.E."/>
            <person name="Felis G.E."/>
            <person name="de Vos W.M."/>
            <person name="Barrangou R."/>
            <person name="Klaenhammer T.R."/>
            <person name="Caufield P.W."/>
            <person name="Cui Y."/>
            <person name="Zhang H."/>
            <person name="O'Toole P.W."/>
        </authorList>
    </citation>
    <scope>NUCLEOTIDE SEQUENCE [LARGE SCALE GENOMIC DNA]</scope>
    <source>
        <strain evidence="2 3">DSM 19674</strain>
    </source>
</reference>
<dbReference type="Pfam" id="PF01418">
    <property type="entry name" value="HTH_6"/>
    <property type="match status" value="1"/>
</dbReference>
<dbReference type="InterPro" id="IPR009057">
    <property type="entry name" value="Homeodomain-like_sf"/>
</dbReference>
<dbReference type="GO" id="GO:0097367">
    <property type="term" value="F:carbohydrate derivative binding"/>
    <property type="evidence" value="ECO:0007669"/>
    <property type="project" value="InterPro"/>
</dbReference>
<dbReference type="SUPFAM" id="SSF53697">
    <property type="entry name" value="SIS domain"/>
    <property type="match status" value="1"/>
</dbReference>
<evidence type="ECO:0000313" key="2">
    <source>
        <dbReference type="EMBL" id="KRK83161.1"/>
    </source>
</evidence>
<evidence type="ECO:0000313" key="3">
    <source>
        <dbReference type="Proteomes" id="UP000051515"/>
    </source>
</evidence>
<dbReference type="RefSeq" id="WP_056952538.1">
    <property type="nucleotide sequence ID" value="NZ_AZDY01000037.1"/>
</dbReference>
<dbReference type="EMBL" id="AZDY01000037">
    <property type="protein sequence ID" value="KRK83161.1"/>
    <property type="molecule type" value="Genomic_DNA"/>
</dbReference>
<name>A0A0R1KR26_9LACO</name>
<dbReference type="PANTHER" id="PTHR30514:SF10">
    <property type="entry name" value="MURR_RPIR FAMILY TRANSCRIPTIONAL REGULATOR"/>
    <property type="match status" value="1"/>
</dbReference>
<proteinExistence type="predicted"/>
<dbReference type="OrthoDB" id="1648815at2"/>
<dbReference type="GO" id="GO:0003700">
    <property type="term" value="F:DNA-binding transcription factor activity"/>
    <property type="evidence" value="ECO:0007669"/>
    <property type="project" value="InterPro"/>
</dbReference>